<evidence type="ECO:0008006" key="4">
    <source>
        <dbReference type="Google" id="ProtNLM"/>
    </source>
</evidence>
<dbReference type="AlphaFoldDB" id="A0A4P5PJ48"/>
<dbReference type="NCBIfam" id="NF038403">
    <property type="entry name" value="perm_prefix_1"/>
    <property type="match status" value="1"/>
</dbReference>
<organism evidence="2 3">
    <name type="scientific">Enterococcus florum</name>
    <dbReference type="NCBI Taxonomy" id="2480627"/>
    <lineage>
        <taxon>Bacteria</taxon>
        <taxon>Bacillati</taxon>
        <taxon>Bacillota</taxon>
        <taxon>Bacilli</taxon>
        <taxon>Lactobacillales</taxon>
        <taxon>Enterococcaceae</taxon>
        <taxon>Enterococcus</taxon>
    </lineage>
</organism>
<evidence type="ECO:0000313" key="3">
    <source>
        <dbReference type="Proteomes" id="UP000290567"/>
    </source>
</evidence>
<keyword evidence="3" id="KW-1185">Reference proteome</keyword>
<evidence type="ECO:0000313" key="2">
    <source>
        <dbReference type="EMBL" id="GCF95612.1"/>
    </source>
</evidence>
<keyword evidence="1" id="KW-1133">Transmembrane helix</keyword>
<feature type="transmembrane region" description="Helical" evidence="1">
    <location>
        <begin position="298"/>
        <end position="318"/>
    </location>
</feature>
<sequence length="321" mass="35935">MDTIRNYLETLFLELPKTPEVEKAKQELLSNMEDHYLALREEGKSEHEAIGAIISEFGSVDELKEALQFAHGEEAEEPLEEFPITVDEMLAFMVQRKRSASGLSLGISLCVLAVAGFIASETGRFGLGLGFLSFFVFVALGVGLIIFYGMQLGNEGKPLNDRFVSKAVQRAAKESKEDYQRSFQISIVLGVCFCVLSLIPFFLIEMYGIWNPGFGIPFMFLFVAAGVFLLVYGGVYYSSFDKFINQRYFVADDDELGPNARREKYGDVGSIGFVLEKVFWPLVVCVYLFWSFTTGSWGYSWIVFVIAGVAHSVLEGVFKKV</sequence>
<feature type="transmembrane region" description="Helical" evidence="1">
    <location>
        <begin position="125"/>
        <end position="148"/>
    </location>
</feature>
<dbReference type="OrthoDB" id="9815852at2"/>
<evidence type="ECO:0000256" key="1">
    <source>
        <dbReference type="SAM" id="Phobius"/>
    </source>
</evidence>
<feature type="transmembrane region" description="Helical" evidence="1">
    <location>
        <begin position="216"/>
        <end position="237"/>
    </location>
</feature>
<dbReference type="RefSeq" id="WP_146623984.1">
    <property type="nucleotide sequence ID" value="NZ_BJCC01000034.1"/>
</dbReference>
<reference evidence="3" key="1">
    <citation type="submission" date="2019-02" db="EMBL/GenBank/DDBJ databases">
        <title>Draft genome sequence of Enterococcus sp. Gos25-1.</title>
        <authorList>
            <person name="Tanaka N."/>
            <person name="Shiwa Y."/>
            <person name="Fujita N."/>
        </authorList>
    </citation>
    <scope>NUCLEOTIDE SEQUENCE [LARGE SCALE GENOMIC DNA]</scope>
    <source>
        <strain evidence="3">Gos25-1</strain>
    </source>
</reference>
<feature type="transmembrane region" description="Helical" evidence="1">
    <location>
        <begin position="183"/>
        <end position="204"/>
    </location>
</feature>
<feature type="transmembrane region" description="Helical" evidence="1">
    <location>
        <begin position="271"/>
        <end position="292"/>
    </location>
</feature>
<feature type="transmembrane region" description="Helical" evidence="1">
    <location>
        <begin position="99"/>
        <end position="119"/>
    </location>
</feature>
<dbReference type="EMBL" id="BJCC01000034">
    <property type="protein sequence ID" value="GCF95612.1"/>
    <property type="molecule type" value="Genomic_DNA"/>
</dbReference>
<gene>
    <name evidence="2" type="ORF">NRIC_35030</name>
</gene>
<protein>
    <recommendedName>
        <fullName evidence="4">Beta-carotene 15,15'-monooxygenase</fullName>
    </recommendedName>
</protein>
<keyword evidence="1" id="KW-0472">Membrane</keyword>
<accession>A0A4P5PJ48</accession>
<dbReference type="InterPro" id="IPR047928">
    <property type="entry name" value="Perm_prefix_1"/>
</dbReference>
<comment type="caution">
    <text evidence="2">The sequence shown here is derived from an EMBL/GenBank/DDBJ whole genome shotgun (WGS) entry which is preliminary data.</text>
</comment>
<name>A0A4P5PJ48_9ENTE</name>
<proteinExistence type="predicted"/>
<keyword evidence="1" id="KW-0812">Transmembrane</keyword>
<dbReference type="Proteomes" id="UP000290567">
    <property type="component" value="Unassembled WGS sequence"/>
</dbReference>